<protein>
    <submittedName>
        <fullName evidence="1">Uncharacterized protein</fullName>
    </submittedName>
</protein>
<organism evidence="1">
    <name type="scientific">marine metagenome</name>
    <dbReference type="NCBI Taxonomy" id="408172"/>
    <lineage>
        <taxon>unclassified sequences</taxon>
        <taxon>metagenomes</taxon>
        <taxon>ecological metagenomes</taxon>
    </lineage>
</organism>
<sequence>MGVLSDRFPGFCVLRLYVTQQAMLVCASDYGGAMKYIRCLAGACVIVLAGTTSTVANCGAWPKAPALPKGAVAGPEEMKRALDATGAFSLAVKNYADCLITAAQEAEAERNRLITSAQSAMDERNALVEQWNAEAEAFRTRLTD</sequence>
<dbReference type="EMBL" id="UINC01026219">
    <property type="protein sequence ID" value="SVB03274.1"/>
    <property type="molecule type" value="Genomic_DNA"/>
</dbReference>
<evidence type="ECO:0000313" key="1">
    <source>
        <dbReference type="EMBL" id="SVB03274.1"/>
    </source>
</evidence>
<reference evidence="1" key="1">
    <citation type="submission" date="2018-05" db="EMBL/GenBank/DDBJ databases">
        <authorList>
            <person name="Lanie J.A."/>
            <person name="Ng W.-L."/>
            <person name="Kazmierczak K.M."/>
            <person name="Andrzejewski T.M."/>
            <person name="Davidsen T.M."/>
            <person name="Wayne K.J."/>
            <person name="Tettelin H."/>
            <person name="Glass J.I."/>
            <person name="Rusch D."/>
            <person name="Podicherti R."/>
            <person name="Tsui H.-C.T."/>
            <person name="Winkler M.E."/>
        </authorList>
    </citation>
    <scope>NUCLEOTIDE SEQUENCE</scope>
</reference>
<accession>A0A382APG7</accession>
<dbReference type="AlphaFoldDB" id="A0A382APG7"/>
<name>A0A382APG7_9ZZZZ</name>
<gene>
    <name evidence="1" type="ORF">METZ01_LOCUS156128</name>
</gene>
<proteinExistence type="predicted"/>